<organism evidence="7 8">
    <name type="scientific">Halorubrum vacuolatum</name>
    <name type="common">Natronobacterium vacuolatum</name>
    <dbReference type="NCBI Taxonomy" id="63740"/>
    <lineage>
        <taxon>Archaea</taxon>
        <taxon>Methanobacteriati</taxon>
        <taxon>Methanobacteriota</taxon>
        <taxon>Stenosarchaea group</taxon>
        <taxon>Halobacteria</taxon>
        <taxon>Halobacteriales</taxon>
        <taxon>Haloferacaceae</taxon>
        <taxon>Halorubrum</taxon>
    </lineage>
</organism>
<dbReference type="GO" id="GO:0016121">
    <property type="term" value="P:carotene catabolic process"/>
    <property type="evidence" value="ECO:0007669"/>
    <property type="project" value="TreeGrafter"/>
</dbReference>
<keyword evidence="5" id="KW-0408">Iron</keyword>
<evidence type="ECO:0000256" key="3">
    <source>
        <dbReference type="ARBA" id="ARBA00022723"/>
    </source>
</evidence>
<proteinExistence type="inferred from homology"/>
<dbReference type="InterPro" id="IPR004294">
    <property type="entry name" value="Carotenoid_Oase"/>
</dbReference>
<evidence type="ECO:0000256" key="6">
    <source>
        <dbReference type="SAM" id="MobiDB-lite"/>
    </source>
</evidence>
<dbReference type="PANTHER" id="PTHR10543">
    <property type="entry name" value="BETA-CAROTENE DIOXYGENASE"/>
    <property type="match status" value="1"/>
</dbReference>
<name>A0A238XCF8_HALVU</name>
<evidence type="ECO:0000256" key="1">
    <source>
        <dbReference type="ARBA" id="ARBA00001954"/>
    </source>
</evidence>
<comment type="cofactor">
    <cofactor evidence="1">
        <name>Fe(2+)</name>
        <dbReference type="ChEBI" id="CHEBI:29033"/>
    </cofactor>
</comment>
<dbReference type="GO" id="GO:0046872">
    <property type="term" value="F:metal ion binding"/>
    <property type="evidence" value="ECO:0007669"/>
    <property type="project" value="UniProtKB-KW"/>
</dbReference>
<evidence type="ECO:0000313" key="8">
    <source>
        <dbReference type="Proteomes" id="UP000198397"/>
    </source>
</evidence>
<evidence type="ECO:0000256" key="2">
    <source>
        <dbReference type="ARBA" id="ARBA00006787"/>
    </source>
</evidence>
<dbReference type="OrthoDB" id="199596at2157"/>
<keyword evidence="7" id="KW-0223">Dioxygenase</keyword>
<keyword evidence="8" id="KW-1185">Reference proteome</keyword>
<dbReference type="PANTHER" id="PTHR10543:SF24">
    <property type="entry name" value="CAROTENOID ISOMEROOXYGENASE"/>
    <property type="match status" value="1"/>
</dbReference>
<reference evidence="7 8" key="1">
    <citation type="submission" date="2017-06" db="EMBL/GenBank/DDBJ databases">
        <authorList>
            <person name="Kim H.J."/>
            <person name="Triplett B.A."/>
        </authorList>
    </citation>
    <scope>NUCLEOTIDE SEQUENCE [LARGE SCALE GENOMIC DNA]</scope>
    <source>
        <strain evidence="7 8">DSM 8800</strain>
    </source>
</reference>
<evidence type="ECO:0000256" key="5">
    <source>
        <dbReference type="ARBA" id="ARBA00023004"/>
    </source>
</evidence>
<accession>A0A238XCF8</accession>
<dbReference type="AlphaFoldDB" id="A0A238XCF8"/>
<comment type="similarity">
    <text evidence="2">Belongs to the carotenoid oxygenase family.</text>
</comment>
<dbReference type="Pfam" id="PF03055">
    <property type="entry name" value="RPE65"/>
    <property type="match status" value="1"/>
</dbReference>
<dbReference type="GO" id="GO:0010436">
    <property type="term" value="F:carotenoid dioxygenase activity"/>
    <property type="evidence" value="ECO:0007669"/>
    <property type="project" value="TreeGrafter"/>
</dbReference>
<protein>
    <submittedName>
        <fullName evidence="7">Carotenoid cleavage dioxygenase</fullName>
    </submittedName>
</protein>
<dbReference type="Proteomes" id="UP000198397">
    <property type="component" value="Unassembled WGS sequence"/>
</dbReference>
<feature type="region of interest" description="Disordered" evidence="6">
    <location>
        <begin position="1"/>
        <end position="25"/>
    </location>
</feature>
<dbReference type="EMBL" id="FZNQ01000015">
    <property type="protein sequence ID" value="SNR56203.1"/>
    <property type="molecule type" value="Genomic_DNA"/>
</dbReference>
<evidence type="ECO:0000256" key="4">
    <source>
        <dbReference type="ARBA" id="ARBA00023002"/>
    </source>
</evidence>
<evidence type="ECO:0000313" key="7">
    <source>
        <dbReference type="EMBL" id="SNR56203.1"/>
    </source>
</evidence>
<dbReference type="RefSeq" id="WP_089385469.1">
    <property type="nucleotide sequence ID" value="NZ_FZNQ01000015.1"/>
</dbReference>
<keyword evidence="4" id="KW-0560">Oxidoreductase</keyword>
<sequence length="475" mass="52409">MEPSWRSGLQTQTEERRDVELETEGSFPSWLEGTFIINGPGQFEVGERTVDHWFDALAMLRGFRFADGTVRYTNRFVRSEDFRVAREEGRVRRSLPGTPADASPLTRLYRAATGAFQDNPSIGVLELDDALYAVTESPIGIEIDPETLETTGRRDLTTGLDATITLGHTHVEEGVQWGIAARFGSESTYTLFRRDPGAEPTPLTRLVFDSQPPYLHAFGLTERFVVVPEAPFGVDFRALGLRLPFGATFLDAFGPRDAPPRFHILDRDSGERVAVVNDDPFFIYHIANAHEVDGAVLLDAVVFGDETAVSGLSLANLRSENPQLPRGDFVRFRLPLDGSRATRGLLHHGPVEFPTINYEAANGRPYRYAYLAATDRGSLPTAIAKVDVTGPTARKWSDPHVHPGEPLFVPAPSRAAEDDGVLLSLGIDTQAERSVLCCLDAETLTERARAPLPHRLPYGFHGQFYGPRVPGRSMA</sequence>
<keyword evidence="3" id="KW-0479">Metal-binding</keyword>
<gene>
    <name evidence="7" type="ORF">SAMN06264855_11570</name>
</gene>